<dbReference type="Proteomes" id="UP001501612">
    <property type="component" value="Unassembled WGS sequence"/>
</dbReference>
<evidence type="ECO:0000259" key="5">
    <source>
        <dbReference type="PROSITE" id="PS50931"/>
    </source>
</evidence>
<keyword evidence="4" id="KW-0804">Transcription</keyword>
<dbReference type="InterPro" id="IPR036388">
    <property type="entry name" value="WH-like_DNA-bd_sf"/>
</dbReference>
<comment type="caution">
    <text evidence="6">The sequence shown here is derived from an EMBL/GenBank/DDBJ whole genome shotgun (WGS) entry which is preliminary data.</text>
</comment>
<dbReference type="Gene3D" id="3.40.190.10">
    <property type="entry name" value="Periplasmic binding protein-like II"/>
    <property type="match status" value="2"/>
</dbReference>
<gene>
    <name evidence="6" type="ORF">GCM10009737_27840</name>
</gene>
<accession>A0ABP5AWY1</accession>
<dbReference type="PANTHER" id="PTHR30346">
    <property type="entry name" value="TRANSCRIPTIONAL DUAL REGULATOR HCAR-RELATED"/>
    <property type="match status" value="1"/>
</dbReference>
<dbReference type="Gene3D" id="1.10.10.10">
    <property type="entry name" value="Winged helix-like DNA-binding domain superfamily/Winged helix DNA-binding domain"/>
    <property type="match status" value="1"/>
</dbReference>
<reference evidence="7" key="1">
    <citation type="journal article" date="2019" name="Int. J. Syst. Evol. Microbiol.">
        <title>The Global Catalogue of Microorganisms (GCM) 10K type strain sequencing project: providing services to taxonomists for standard genome sequencing and annotation.</title>
        <authorList>
            <consortium name="The Broad Institute Genomics Platform"/>
            <consortium name="The Broad Institute Genome Sequencing Center for Infectious Disease"/>
            <person name="Wu L."/>
            <person name="Ma J."/>
        </authorList>
    </citation>
    <scope>NUCLEOTIDE SEQUENCE [LARGE SCALE GENOMIC DNA]</scope>
    <source>
        <strain evidence="7">JCM 14046</strain>
    </source>
</reference>
<evidence type="ECO:0000313" key="6">
    <source>
        <dbReference type="EMBL" id="GAA1924519.1"/>
    </source>
</evidence>
<keyword evidence="2" id="KW-0805">Transcription regulation</keyword>
<dbReference type="Pfam" id="PF00126">
    <property type="entry name" value="HTH_1"/>
    <property type="match status" value="1"/>
</dbReference>
<dbReference type="EMBL" id="BAAAMY010000006">
    <property type="protein sequence ID" value="GAA1924519.1"/>
    <property type="molecule type" value="Genomic_DNA"/>
</dbReference>
<dbReference type="SUPFAM" id="SSF53850">
    <property type="entry name" value="Periplasmic binding protein-like II"/>
    <property type="match status" value="1"/>
</dbReference>
<name>A0ABP5AWY1_9ACTN</name>
<dbReference type="SUPFAM" id="SSF46785">
    <property type="entry name" value="Winged helix' DNA-binding domain"/>
    <property type="match status" value="1"/>
</dbReference>
<protein>
    <submittedName>
        <fullName evidence="6">LysR family transcriptional regulator</fullName>
    </submittedName>
</protein>
<dbReference type="InterPro" id="IPR000847">
    <property type="entry name" value="LysR_HTH_N"/>
</dbReference>
<dbReference type="InterPro" id="IPR036390">
    <property type="entry name" value="WH_DNA-bd_sf"/>
</dbReference>
<evidence type="ECO:0000256" key="4">
    <source>
        <dbReference type="ARBA" id="ARBA00023163"/>
    </source>
</evidence>
<organism evidence="6 7">
    <name type="scientific">Nocardioides lentus</name>
    <dbReference type="NCBI Taxonomy" id="338077"/>
    <lineage>
        <taxon>Bacteria</taxon>
        <taxon>Bacillati</taxon>
        <taxon>Actinomycetota</taxon>
        <taxon>Actinomycetes</taxon>
        <taxon>Propionibacteriales</taxon>
        <taxon>Nocardioidaceae</taxon>
        <taxon>Nocardioides</taxon>
    </lineage>
</organism>
<evidence type="ECO:0000256" key="2">
    <source>
        <dbReference type="ARBA" id="ARBA00023015"/>
    </source>
</evidence>
<evidence type="ECO:0000313" key="7">
    <source>
        <dbReference type="Proteomes" id="UP001501612"/>
    </source>
</evidence>
<evidence type="ECO:0000256" key="1">
    <source>
        <dbReference type="ARBA" id="ARBA00009437"/>
    </source>
</evidence>
<dbReference type="Pfam" id="PF03466">
    <property type="entry name" value="LysR_substrate"/>
    <property type="match status" value="1"/>
</dbReference>
<keyword evidence="3" id="KW-0238">DNA-binding</keyword>
<dbReference type="PANTHER" id="PTHR30346:SF29">
    <property type="entry name" value="LYSR SUBSTRATE-BINDING"/>
    <property type="match status" value="1"/>
</dbReference>
<dbReference type="PROSITE" id="PS50931">
    <property type="entry name" value="HTH_LYSR"/>
    <property type="match status" value="1"/>
</dbReference>
<comment type="similarity">
    <text evidence="1">Belongs to the LysR transcriptional regulatory family.</text>
</comment>
<dbReference type="InterPro" id="IPR005119">
    <property type="entry name" value="LysR_subst-bd"/>
</dbReference>
<dbReference type="RefSeq" id="WP_344008154.1">
    <property type="nucleotide sequence ID" value="NZ_BAAAMY010000006.1"/>
</dbReference>
<evidence type="ECO:0000256" key="3">
    <source>
        <dbReference type="ARBA" id="ARBA00023125"/>
    </source>
</evidence>
<sequence>MVELDPRRLSLLCELDRRGSVTAVARAVHLTPTAVSQQLKVLEGEAGAALLTRVGRGVALTEAGEALVRAAHELDVARARVEAAWDTYRHRVAGTVSLSVYPTGGQALLAGVLRRLAAHPDLRLEVSEADRQTDEYAGRTDVVDVVLAHRASVDASWTAMARSAARSGRRLEVVELATEPLDVAAPADHRVAALPEVEVADVADDPWIGVPVGWPFDRALSAWFADAGLEPRVVHRFTDLRLQEALVRGGHGLALLPRRAADPAAGHLVVRRVRGVGPVRRIAALARADRAARVAVRVVLDALVAEAAEVPGWEPPDQRAPA</sequence>
<keyword evidence="7" id="KW-1185">Reference proteome</keyword>
<proteinExistence type="inferred from homology"/>
<feature type="domain" description="HTH lysR-type" evidence="5">
    <location>
        <begin position="4"/>
        <end position="61"/>
    </location>
</feature>